<dbReference type="PANTHER" id="PTHR43610">
    <property type="entry name" value="BLL6696 PROTEIN"/>
    <property type="match status" value="1"/>
</dbReference>
<dbReference type="EMBL" id="PUEV01000057">
    <property type="protein sequence ID" value="PQM51730.1"/>
    <property type="molecule type" value="Genomic_DNA"/>
</dbReference>
<name>A0A9X7NY92_9MYCO</name>
<evidence type="ECO:0000259" key="1">
    <source>
        <dbReference type="Pfam" id="PF13302"/>
    </source>
</evidence>
<evidence type="ECO:0000313" key="3">
    <source>
        <dbReference type="Proteomes" id="UP000237911"/>
    </source>
</evidence>
<proteinExistence type="predicted"/>
<protein>
    <submittedName>
        <fullName evidence="2">N-acetyltransferase</fullName>
    </submittedName>
</protein>
<dbReference type="Gene3D" id="3.40.630.30">
    <property type="match status" value="1"/>
</dbReference>
<dbReference type="GO" id="GO:0016747">
    <property type="term" value="F:acyltransferase activity, transferring groups other than amino-acyl groups"/>
    <property type="evidence" value="ECO:0007669"/>
    <property type="project" value="InterPro"/>
</dbReference>
<dbReference type="Proteomes" id="UP000237911">
    <property type="component" value="Unassembled WGS sequence"/>
</dbReference>
<gene>
    <name evidence="2" type="ORF">C5U48_13295</name>
</gene>
<dbReference type="SUPFAM" id="SSF55729">
    <property type="entry name" value="Acyl-CoA N-acyltransferases (Nat)"/>
    <property type="match status" value="1"/>
</dbReference>
<reference evidence="2 3" key="1">
    <citation type="submission" date="2018-02" db="EMBL/GenBank/DDBJ databases">
        <title>Draft genome sequence of Mycobacterium virginiense isolated from mud of a swine farm in Japan.</title>
        <authorList>
            <person name="Ohya K."/>
        </authorList>
    </citation>
    <scope>NUCLEOTIDE SEQUENCE [LARGE SCALE GENOMIC DNA]</scope>
    <source>
        <strain evidence="2 3">GF75</strain>
    </source>
</reference>
<dbReference type="PANTHER" id="PTHR43610:SF1">
    <property type="entry name" value="N-ACETYLTRANSFERASE DOMAIN-CONTAINING PROTEIN"/>
    <property type="match status" value="1"/>
</dbReference>
<keyword evidence="3" id="KW-1185">Reference proteome</keyword>
<comment type="caution">
    <text evidence="2">The sequence shown here is derived from an EMBL/GenBank/DDBJ whole genome shotgun (WGS) entry which is preliminary data.</text>
</comment>
<dbReference type="InterPro" id="IPR016181">
    <property type="entry name" value="Acyl_CoA_acyltransferase"/>
</dbReference>
<accession>A0A9X7NY92</accession>
<dbReference type="AlphaFoldDB" id="A0A9X7NY92"/>
<dbReference type="InterPro" id="IPR000182">
    <property type="entry name" value="GNAT_dom"/>
</dbReference>
<evidence type="ECO:0000313" key="2">
    <source>
        <dbReference type="EMBL" id="PQM51730.1"/>
    </source>
</evidence>
<organism evidence="2 3">
    <name type="scientific">Mycolicibacter virginiensis</name>
    <dbReference type="NCBI Taxonomy" id="1795032"/>
    <lineage>
        <taxon>Bacteria</taxon>
        <taxon>Bacillati</taxon>
        <taxon>Actinomycetota</taxon>
        <taxon>Actinomycetes</taxon>
        <taxon>Mycobacteriales</taxon>
        <taxon>Mycobacteriaceae</taxon>
        <taxon>Mycolicibacter</taxon>
    </lineage>
</organism>
<feature type="domain" description="N-acetyltransferase" evidence="1">
    <location>
        <begin position="17"/>
        <end position="150"/>
    </location>
</feature>
<sequence length="198" mass="21979">MTIDHWRTTPTLPGAHVLLRPTVLADVAGLAQAFDTECTRYFLYGQHSEPPTEASVSAALASEQQVLTQVEVSTGEIVGTTSLYDMSEVDRRVTVGSTWLAQRVRGSAVNSESKLLLLDHCFGALGAGRVQFNVDNLNERSQRAVGAIGATREGELRNHARRRDGSFRNTIVFSVIEQEWPHLRARLVERINRRVLAR</sequence>
<dbReference type="RefSeq" id="WP_046284787.1">
    <property type="nucleotide sequence ID" value="NZ_CP092430.2"/>
</dbReference>
<dbReference type="Pfam" id="PF13302">
    <property type="entry name" value="Acetyltransf_3"/>
    <property type="match status" value="1"/>
</dbReference>